<dbReference type="InterPro" id="IPR001787">
    <property type="entry name" value="Ribosomal_bL21"/>
</dbReference>
<dbReference type="Pfam" id="PF00829">
    <property type="entry name" value="Ribosomal_L21p"/>
    <property type="match status" value="1"/>
</dbReference>
<dbReference type="PROSITE" id="PS01169">
    <property type="entry name" value="RIBOSOMAL_L21"/>
    <property type="match status" value="1"/>
</dbReference>
<name>A0A1G9TIV3_9BACT</name>
<dbReference type="GO" id="GO:0003735">
    <property type="term" value="F:structural constituent of ribosome"/>
    <property type="evidence" value="ECO:0007669"/>
    <property type="project" value="InterPro"/>
</dbReference>
<dbReference type="GO" id="GO:0006412">
    <property type="term" value="P:translation"/>
    <property type="evidence" value="ECO:0007669"/>
    <property type="project" value="UniProtKB-UniRule"/>
</dbReference>
<keyword evidence="4 6" id="KW-0689">Ribosomal protein</keyword>
<dbReference type="HAMAP" id="MF_01363">
    <property type="entry name" value="Ribosomal_bL21"/>
    <property type="match status" value="1"/>
</dbReference>
<dbReference type="EMBL" id="FNGU01000006">
    <property type="protein sequence ID" value="SDM47045.1"/>
    <property type="molecule type" value="Genomic_DNA"/>
</dbReference>
<dbReference type="SUPFAM" id="SSF141091">
    <property type="entry name" value="L21p-like"/>
    <property type="match status" value="1"/>
</dbReference>
<dbReference type="InterPro" id="IPR036164">
    <property type="entry name" value="bL21-like_sf"/>
</dbReference>
<keyword evidence="5 6" id="KW-0687">Ribonucleoprotein</keyword>
<keyword evidence="3 6" id="KW-0694">RNA-binding</keyword>
<dbReference type="InterPro" id="IPR018258">
    <property type="entry name" value="Ribosomal_bL21_CS"/>
</dbReference>
<evidence type="ECO:0000313" key="9">
    <source>
        <dbReference type="Proteomes" id="UP000182146"/>
    </source>
</evidence>
<dbReference type="PANTHER" id="PTHR21349">
    <property type="entry name" value="50S RIBOSOMAL PROTEIN L21"/>
    <property type="match status" value="1"/>
</dbReference>
<reference evidence="8 9" key="1">
    <citation type="submission" date="2016-10" db="EMBL/GenBank/DDBJ databases">
        <authorList>
            <person name="de Groot N.N."/>
        </authorList>
    </citation>
    <scope>NUCLEOTIDE SEQUENCE [LARGE SCALE GENOMIC DNA]</scope>
    <source>
        <strain evidence="8 9">DSM 17813</strain>
    </source>
</reference>
<comment type="subunit">
    <text evidence="6">Part of the 50S ribosomal subunit. Contacts protein L20.</text>
</comment>
<gene>
    <name evidence="6" type="primary">rplU</name>
    <name evidence="8" type="ORF">SAMN05660860_02602</name>
</gene>
<accession>A0A1G9TIV3</accession>
<evidence type="ECO:0000256" key="1">
    <source>
        <dbReference type="ARBA" id="ARBA00008563"/>
    </source>
</evidence>
<evidence type="ECO:0000256" key="5">
    <source>
        <dbReference type="ARBA" id="ARBA00023274"/>
    </source>
</evidence>
<dbReference type="NCBIfam" id="TIGR00061">
    <property type="entry name" value="L21"/>
    <property type="match status" value="1"/>
</dbReference>
<sequence length="114" mass="12678">MSKLIESEVNVYMYAVIKTGGKQYKVSEGDLVKVEKLAGAVGDTIELGEVLMVGGEEVKIGTPLLQGAKVKAQIVEQDKDKKILVFKMRRRKNQRKLNGHRQPITRLKITGIEA</sequence>
<dbReference type="Proteomes" id="UP000182146">
    <property type="component" value="Unassembled WGS sequence"/>
</dbReference>
<evidence type="ECO:0000256" key="6">
    <source>
        <dbReference type="HAMAP-Rule" id="MF_01363"/>
    </source>
</evidence>
<evidence type="ECO:0000256" key="7">
    <source>
        <dbReference type="RuleBase" id="RU000562"/>
    </source>
</evidence>
<dbReference type="GO" id="GO:1990904">
    <property type="term" value="C:ribonucleoprotein complex"/>
    <property type="evidence" value="ECO:0007669"/>
    <property type="project" value="UniProtKB-KW"/>
</dbReference>
<organism evidence="8 9">
    <name type="scientific">Geoalkalibacter ferrihydriticus</name>
    <dbReference type="NCBI Taxonomy" id="392333"/>
    <lineage>
        <taxon>Bacteria</taxon>
        <taxon>Pseudomonadati</taxon>
        <taxon>Thermodesulfobacteriota</taxon>
        <taxon>Desulfuromonadia</taxon>
        <taxon>Desulfuromonadales</taxon>
        <taxon>Geoalkalibacteraceae</taxon>
        <taxon>Geoalkalibacter</taxon>
    </lineage>
</organism>
<evidence type="ECO:0000313" key="8">
    <source>
        <dbReference type="EMBL" id="SDM47045.1"/>
    </source>
</evidence>
<evidence type="ECO:0000256" key="3">
    <source>
        <dbReference type="ARBA" id="ARBA00022884"/>
    </source>
</evidence>
<comment type="function">
    <text evidence="6 7">This protein binds to 23S rRNA in the presence of protein L20.</text>
</comment>
<proteinExistence type="inferred from homology"/>
<dbReference type="AlphaFoldDB" id="A0A1G9TIV3"/>
<evidence type="ECO:0000256" key="2">
    <source>
        <dbReference type="ARBA" id="ARBA00022730"/>
    </source>
</evidence>
<dbReference type="PANTHER" id="PTHR21349:SF0">
    <property type="entry name" value="LARGE RIBOSOMAL SUBUNIT PROTEIN BL21M"/>
    <property type="match status" value="1"/>
</dbReference>
<dbReference type="GO" id="GO:0005737">
    <property type="term" value="C:cytoplasm"/>
    <property type="evidence" value="ECO:0007669"/>
    <property type="project" value="UniProtKB-ARBA"/>
</dbReference>
<keyword evidence="2 6" id="KW-0699">rRNA-binding</keyword>
<dbReference type="InterPro" id="IPR028909">
    <property type="entry name" value="bL21-like"/>
</dbReference>
<evidence type="ECO:0000256" key="4">
    <source>
        <dbReference type="ARBA" id="ARBA00022980"/>
    </source>
</evidence>
<dbReference type="STRING" id="392333.SAMN05660860_02602"/>
<dbReference type="GO" id="GO:0019843">
    <property type="term" value="F:rRNA binding"/>
    <property type="evidence" value="ECO:0007669"/>
    <property type="project" value="UniProtKB-UniRule"/>
</dbReference>
<comment type="similarity">
    <text evidence="1 6 7">Belongs to the bacterial ribosomal protein bL21 family.</text>
</comment>
<protein>
    <recommendedName>
        <fullName evidence="6">Large ribosomal subunit protein bL21</fullName>
    </recommendedName>
</protein>
<dbReference type="GO" id="GO:0005840">
    <property type="term" value="C:ribosome"/>
    <property type="evidence" value="ECO:0007669"/>
    <property type="project" value="UniProtKB-KW"/>
</dbReference>